<comment type="caution">
    <text evidence="1">The sequence shown here is derived from an EMBL/GenBank/DDBJ whole genome shotgun (WGS) entry which is preliminary data.</text>
</comment>
<keyword evidence="2" id="KW-1185">Reference proteome</keyword>
<proteinExistence type="predicted"/>
<evidence type="ECO:0000313" key="1">
    <source>
        <dbReference type="EMBL" id="ERM84563.1"/>
    </source>
</evidence>
<sequence>MAFEDLFFKGHFFLTEIFQELEMELMKMHKNPKY</sequence>
<dbReference type="EMBL" id="AWXR01000003">
    <property type="protein sequence ID" value="ERM84563.1"/>
    <property type="molecule type" value="Genomic_DNA"/>
</dbReference>
<evidence type="ECO:0000313" key="2">
    <source>
        <dbReference type="Proteomes" id="UP000016843"/>
    </source>
</evidence>
<reference evidence="1 2" key="1">
    <citation type="journal article" date="2013" name="Genome Announc.">
        <title>Draft Genome Sequence of the Psychrophilic and Alkaliphilic Rhodonellum psychrophilum Strain GCM71T.</title>
        <authorList>
            <person name="Hauptmann A.L."/>
            <person name="Glaring M.A."/>
            <person name="Hallin P.F."/>
            <person name="Prieme A."/>
            <person name="Stougaard P."/>
        </authorList>
    </citation>
    <scope>NUCLEOTIDE SEQUENCE [LARGE SCALE GENOMIC DNA]</scope>
    <source>
        <strain evidence="1 2">GCM71</strain>
    </source>
</reference>
<gene>
    <name evidence="1" type="ORF">P872_24400</name>
</gene>
<protein>
    <submittedName>
        <fullName evidence="1">Uncharacterized protein</fullName>
    </submittedName>
</protein>
<accession>U5C3C3</accession>
<dbReference type="AlphaFoldDB" id="U5C3C3"/>
<name>U5C3C3_9BACT</name>
<dbReference type="Proteomes" id="UP000016843">
    <property type="component" value="Unassembled WGS sequence"/>
</dbReference>
<organism evidence="1 2">
    <name type="scientific">Rhodonellum psychrophilum GCM71 = DSM 17998</name>
    <dbReference type="NCBI Taxonomy" id="1123057"/>
    <lineage>
        <taxon>Bacteria</taxon>
        <taxon>Pseudomonadati</taxon>
        <taxon>Bacteroidota</taxon>
        <taxon>Cytophagia</taxon>
        <taxon>Cytophagales</taxon>
        <taxon>Cytophagaceae</taxon>
        <taxon>Rhodonellum</taxon>
    </lineage>
</organism>